<dbReference type="EMBL" id="AP024169">
    <property type="protein sequence ID" value="BCN30297.1"/>
    <property type="molecule type" value="Genomic_DNA"/>
</dbReference>
<evidence type="ECO:0000256" key="4">
    <source>
        <dbReference type="ARBA" id="ARBA00023002"/>
    </source>
</evidence>
<proteinExistence type="inferred from homology"/>
<keyword evidence="8" id="KW-1185">Reference proteome</keyword>
<evidence type="ECO:0000256" key="5">
    <source>
        <dbReference type="PIRSR" id="PIRSR000349-1"/>
    </source>
</evidence>
<dbReference type="PIRSF" id="PIRSF000349">
    <property type="entry name" value="SODismutase"/>
    <property type="match status" value="1"/>
</dbReference>
<evidence type="ECO:0000256" key="3">
    <source>
        <dbReference type="ARBA" id="ARBA00022723"/>
    </source>
</evidence>
<comment type="similarity">
    <text evidence="1">Belongs to the iron/manganese superoxide dismutase family.</text>
</comment>
<dbReference type="EC" id="1.15.1.1" evidence="2"/>
<evidence type="ECO:0000313" key="8">
    <source>
        <dbReference type="Proteomes" id="UP000595897"/>
    </source>
</evidence>
<dbReference type="Gene3D" id="1.10.287.990">
    <property type="entry name" value="Fe,Mn superoxide dismutase (SOD) domain"/>
    <property type="match status" value="1"/>
</dbReference>
<feature type="domain" description="Manganese/iron superoxide dismutase C-terminal" evidence="6">
    <location>
        <begin position="94"/>
        <end position="188"/>
    </location>
</feature>
<dbReference type="Pfam" id="PF02777">
    <property type="entry name" value="Sod_Fe_C"/>
    <property type="match status" value="1"/>
</dbReference>
<keyword evidence="3 5" id="KW-0479">Metal-binding</keyword>
<feature type="binding site" evidence="5">
    <location>
        <position position="159"/>
    </location>
    <ligand>
        <name>Mn(2+)</name>
        <dbReference type="ChEBI" id="CHEBI:29035"/>
    </ligand>
</feature>
<dbReference type="InterPro" id="IPR036314">
    <property type="entry name" value="SOD_C_sf"/>
</dbReference>
<dbReference type="InterPro" id="IPR036324">
    <property type="entry name" value="Mn/Fe_SOD_N_sf"/>
</dbReference>
<gene>
    <name evidence="7" type="ORF">bsdtb5_15920</name>
</gene>
<dbReference type="KEGG" id="ahb:bsdtb5_15920"/>
<dbReference type="RefSeq" id="WP_271715529.1">
    <property type="nucleotide sequence ID" value="NZ_AP024169.1"/>
</dbReference>
<feature type="binding site" evidence="5">
    <location>
        <position position="155"/>
    </location>
    <ligand>
        <name>Mn(2+)</name>
        <dbReference type="ChEBI" id="CHEBI:29035"/>
    </ligand>
</feature>
<dbReference type="GO" id="GO:0046872">
    <property type="term" value="F:metal ion binding"/>
    <property type="evidence" value="ECO:0007669"/>
    <property type="project" value="UniProtKB-KW"/>
</dbReference>
<evidence type="ECO:0000256" key="2">
    <source>
        <dbReference type="ARBA" id="ARBA00012682"/>
    </source>
</evidence>
<sequence>MSIEMVDFKYSNDITVVNRIQYDEHLKLYKGYVNKYNEIEELLLDANREEANSTYSNYRGLKRGESFALNGIILHELYFENIGGNTPLPEEMDGYLKHGFDNFDMWREDFVATAKASRGWAILSYEQRSRKLMNVSLDAHDHGNIALSYPILVLDMYEHAYFLDYGTEKGMYIDAFIENINWQVVKNRLEKLNLQ</sequence>
<name>A0A7R7EK81_9FIRM</name>
<dbReference type="InterPro" id="IPR019832">
    <property type="entry name" value="Mn/Fe_SOD_C"/>
</dbReference>
<dbReference type="AlphaFoldDB" id="A0A7R7EK81"/>
<organism evidence="7 8">
    <name type="scientific">Anaeromicropila herbilytica</name>
    <dbReference type="NCBI Taxonomy" id="2785025"/>
    <lineage>
        <taxon>Bacteria</taxon>
        <taxon>Bacillati</taxon>
        <taxon>Bacillota</taxon>
        <taxon>Clostridia</taxon>
        <taxon>Lachnospirales</taxon>
        <taxon>Lachnospiraceae</taxon>
        <taxon>Anaeromicropila</taxon>
    </lineage>
</organism>
<dbReference type="SUPFAM" id="SSF54719">
    <property type="entry name" value="Fe,Mn superoxide dismutase (SOD), C-terminal domain"/>
    <property type="match status" value="1"/>
</dbReference>
<accession>A0A7R7EK81</accession>
<dbReference type="InterPro" id="IPR001189">
    <property type="entry name" value="Mn/Fe_SOD"/>
</dbReference>
<evidence type="ECO:0000259" key="6">
    <source>
        <dbReference type="Pfam" id="PF02777"/>
    </source>
</evidence>
<feature type="binding site" evidence="5">
    <location>
        <position position="75"/>
    </location>
    <ligand>
        <name>Mn(2+)</name>
        <dbReference type="ChEBI" id="CHEBI:29035"/>
    </ligand>
</feature>
<dbReference type="PANTHER" id="PTHR11404:SF6">
    <property type="entry name" value="SUPEROXIDE DISMUTASE [MN], MITOCHONDRIAL"/>
    <property type="match status" value="1"/>
</dbReference>
<reference evidence="7 8" key="1">
    <citation type="submission" date="2020-11" db="EMBL/GenBank/DDBJ databases">
        <title>Draft genome sequencing of a Lachnospiraceae strain isolated from anoxic soil subjected to BSD treatment.</title>
        <authorList>
            <person name="Uek A."/>
            <person name="Tonouchi A."/>
        </authorList>
    </citation>
    <scope>NUCLEOTIDE SEQUENCE [LARGE SCALE GENOMIC DNA]</scope>
    <source>
        <strain evidence="7 8">TB5</strain>
    </source>
</reference>
<dbReference type="Gene3D" id="3.55.40.20">
    <property type="entry name" value="Iron/manganese superoxide dismutase, C-terminal domain"/>
    <property type="match status" value="1"/>
</dbReference>
<dbReference type="GO" id="GO:0004784">
    <property type="term" value="F:superoxide dismutase activity"/>
    <property type="evidence" value="ECO:0007669"/>
    <property type="project" value="UniProtKB-EC"/>
</dbReference>
<evidence type="ECO:0000256" key="1">
    <source>
        <dbReference type="ARBA" id="ARBA00008714"/>
    </source>
</evidence>
<keyword evidence="4" id="KW-0560">Oxidoreductase</keyword>
<evidence type="ECO:0000313" key="7">
    <source>
        <dbReference type="EMBL" id="BCN30297.1"/>
    </source>
</evidence>
<dbReference type="PANTHER" id="PTHR11404">
    <property type="entry name" value="SUPEROXIDE DISMUTASE 2"/>
    <property type="match status" value="1"/>
</dbReference>
<dbReference type="InterPro" id="IPR050265">
    <property type="entry name" value="Fe/Mn_Superoxide_Dismutase"/>
</dbReference>
<protein>
    <recommendedName>
        <fullName evidence="2">superoxide dismutase</fullName>
        <ecNumber evidence="2">1.15.1.1</ecNumber>
    </recommendedName>
</protein>
<dbReference type="Proteomes" id="UP000595897">
    <property type="component" value="Chromosome"/>
</dbReference>
<dbReference type="SUPFAM" id="SSF46609">
    <property type="entry name" value="Fe,Mn superoxide dismutase (SOD), N-terminal domain"/>
    <property type="match status" value="1"/>
</dbReference>